<evidence type="ECO:0000313" key="3">
    <source>
        <dbReference type="Proteomes" id="UP001451571"/>
    </source>
</evidence>
<feature type="domain" description="D-glutamate cyclase-like C-terminal" evidence="1">
    <location>
        <begin position="15"/>
        <end position="324"/>
    </location>
</feature>
<protein>
    <submittedName>
        <fullName evidence="2">DUF4392 domain-containing protein</fullName>
    </submittedName>
</protein>
<dbReference type="Pfam" id="PF14336">
    <property type="entry name" value="GLUCM-like_C"/>
    <property type="match status" value="1"/>
</dbReference>
<dbReference type="EMBL" id="CP146256">
    <property type="protein sequence ID" value="XAH74849.1"/>
    <property type="molecule type" value="Genomic_DNA"/>
</dbReference>
<reference evidence="2 3" key="1">
    <citation type="submission" date="2024-02" db="EMBL/GenBank/DDBJ databases">
        <title>Bacterial strain from lacustrine sediment.</title>
        <authorList>
            <person name="Petit C."/>
            <person name="Fadhlaoui K."/>
        </authorList>
    </citation>
    <scope>NUCLEOTIDE SEQUENCE [LARGE SCALE GENOMIC DNA]</scope>
    <source>
        <strain evidence="2 3">IPX-CK</strain>
    </source>
</reference>
<gene>
    <name evidence="2" type="ORF">V6984_03530</name>
</gene>
<accession>A0ABZ3F025</accession>
<dbReference type="InterPro" id="IPR025504">
    <property type="entry name" value="GLUCM_C"/>
</dbReference>
<sequence length="355" mass="39341">MIAEEVAELNIGEDLDQLINLDPRGYGVCRILYKGTREYMGEPAVMKCAKKLQNVLRQEDIVYIITGFVLLPHRHAETDGIIGAMLLARMLVRAYGAKPVIICPEECKNAVQSLSSVVGLHLYDGYMEIKSMPIAVGRIIFTKEEEKAEEQAAEILHELPPKAVIAIEAPGANSKGVYHTAKGLDVTELEAKTDVLFRRCKEAGVLNIAIGDLGNELGMGTLKKHLQKYVPYMEENGCVCGCQGGCSASEAADYIITTTISHWGAEALIAATAWLFKQPELIHAGDLEKEAIKTASNCGMVDMYGWVDYAIDGIGMEFHLYLLEIMRQCVVNSLRHFTMCGEWFEKVIDKKFFEI</sequence>
<dbReference type="Proteomes" id="UP001451571">
    <property type="component" value="Chromosome"/>
</dbReference>
<evidence type="ECO:0000313" key="2">
    <source>
        <dbReference type="EMBL" id="XAH74849.1"/>
    </source>
</evidence>
<dbReference type="Gene3D" id="3.90.1640.20">
    <property type="entry name" value="TON_0340"/>
    <property type="match status" value="1"/>
</dbReference>
<keyword evidence="3" id="KW-1185">Reference proteome</keyword>
<name>A0ABZ3F025_9FIRM</name>
<evidence type="ECO:0000259" key="1">
    <source>
        <dbReference type="Pfam" id="PF14336"/>
    </source>
</evidence>
<dbReference type="PANTHER" id="PTHR32022:SF10">
    <property type="entry name" value="D-GLUTAMATE CYCLASE, MITOCHONDRIAL"/>
    <property type="match status" value="1"/>
</dbReference>
<dbReference type="PANTHER" id="PTHR32022">
    <property type="entry name" value="D-GLUTAMATE CYCLASE, MITOCHONDRIAL"/>
    <property type="match status" value="1"/>
</dbReference>
<proteinExistence type="predicted"/>
<dbReference type="RefSeq" id="WP_342758427.1">
    <property type="nucleotide sequence ID" value="NZ_CP146256.1"/>
</dbReference>
<organism evidence="2 3">
    <name type="scientific">Kineothrix sedimenti</name>
    <dbReference type="NCBI Taxonomy" id="3123317"/>
    <lineage>
        <taxon>Bacteria</taxon>
        <taxon>Bacillati</taxon>
        <taxon>Bacillota</taxon>
        <taxon>Clostridia</taxon>
        <taxon>Lachnospirales</taxon>
        <taxon>Lachnospiraceae</taxon>
        <taxon>Kineothrix</taxon>
    </lineage>
</organism>